<proteinExistence type="predicted"/>
<dbReference type="EMBL" id="DSDK01000169">
    <property type="protein sequence ID" value="HDR50582.1"/>
    <property type="molecule type" value="Genomic_DNA"/>
</dbReference>
<reference evidence="1" key="1">
    <citation type="journal article" date="2020" name="mSystems">
        <title>Genome- and Community-Level Interaction Insights into Carbon Utilization and Element Cycling Functions of Hydrothermarchaeota in Hydrothermal Sediment.</title>
        <authorList>
            <person name="Zhou Z."/>
            <person name="Liu Y."/>
            <person name="Xu W."/>
            <person name="Pan J."/>
            <person name="Luo Z.H."/>
            <person name="Li M."/>
        </authorList>
    </citation>
    <scope>NUCLEOTIDE SEQUENCE [LARGE SCALE GENOMIC DNA]</scope>
    <source>
        <strain evidence="1">SpSt-1217</strain>
    </source>
</reference>
<accession>A0A831LQ28</accession>
<organism evidence="1">
    <name type="scientific">Mariniphaga anaerophila</name>
    <dbReference type="NCBI Taxonomy" id="1484053"/>
    <lineage>
        <taxon>Bacteria</taxon>
        <taxon>Pseudomonadati</taxon>
        <taxon>Bacteroidota</taxon>
        <taxon>Bacteroidia</taxon>
        <taxon>Marinilabiliales</taxon>
        <taxon>Prolixibacteraceae</taxon>
        <taxon>Mariniphaga</taxon>
    </lineage>
</organism>
<protein>
    <submittedName>
        <fullName evidence="1">Uncharacterized protein</fullName>
    </submittedName>
</protein>
<dbReference type="AlphaFoldDB" id="A0A831LQ28"/>
<gene>
    <name evidence="1" type="ORF">ENN90_03030</name>
</gene>
<comment type="caution">
    <text evidence="1">The sequence shown here is derived from an EMBL/GenBank/DDBJ whole genome shotgun (WGS) entry which is preliminary data.</text>
</comment>
<name>A0A831LQ28_9BACT</name>
<evidence type="ECO:0000313" key="1">
    <source>
        <dbReference type="EMBL" id="HDR50582.1"/>
    </source>
</evidence>
<dbReference type="Proteomes" id="UP000886047">
    <property type="component" value="Unassembled WGS sequence"/>
</dbReference>
<sequence length="76" mass="8614">MTHFKGTNLWEFSCGAGADKHAGGWSQEDVRPEHRFLSVKGGFLYGKVSHKNGMPTLTFQHRDVDGNVVHKEIFQR</sequence>